<dbReference type="OrthoDB" id="73307at2759"/>
<dbReference type="GO" id="GO:0005802">
    <property type="term" value="C:trans-Golgi network"/>
    <property type="evidence" value="ECO:0007669"/>
    <property type="project" value="TreeGrafter"/>
</dbReference>
<dbReference type="PANTHER" id="PTHR13297">
    <property type="entry name" value="TBC1 DOMAIN FAMILY MEMBER 23-RELATED"/>
    <property type="match status" value="1"/>
</dbReference>
<keyword evidence="4" id="KW-0333">Golgi apparatus</keyword>
<dbReference type="Gene3D" id="1.10.472.80">
    <property type="entry name" value="Ypt/Rab-GAP domain of gyp1p, domain 3"/>
    <property type="match status" value="1"/>
</dbReference>
<dbReference type="PROSITE" id="PS50206">
    <property type="entry name" value="RHODANESE_3"/>
    <property type="match status" value="1"/>
</dbReference>
<dbReference type="GO" id="GO:0042147">
    <property type="term" value="P:retrograde transport, endosome to Golgi"/>
    <property type="evidence" value="ECO:0007669"/>
    <property type="project" value="InterPro"/>
</dbReference>
<comment type="caution">
    <text evidence="8">The sequence shown here is derived from an EMBL/GenBank/DDBJ whole genome shotgun (WGS) entry which is preliminary data.</text>
</comment>
<proteinExistence type="predicted"/>
<keyword evidence="9" id="KW-1185">Reference proteome</keyword>
<dbReference type="InterPro" id="IPR039755">
    <property type="entry name" value="TBC1D23"/>
</dbReference>
<organism evidence="8 9">
    <name type="scientific">Leptotrombidium deliense</name>
    <dbReference type="NCBI Taxonomy" id="299467"/>
    <lineage>
        <taxon>Eukaryota</taxon>
        <taxon>Metazoa</taxon>
        <taxon>Ecdysozoa</taxon>
        <taxon>Arthropoda</taxon>
        <taxon>Chelicerata</taxon>
        <taxon>Arachnida</taxon>
        <taxon>Acari</taxon>
        <taxon>Acariformes</taxon>
        <taxon>Trombidiformes</taxon>
        <taxon>Prostigmata</taxon>
        <taxon>Anystina</taxon>
        <taxon>Parasitengona</taxon>
        <taxon>Trombiculoidea</taxon>
        <taxon>Trombiculidae</taxon>
        <taxon>Leptotrombidium</taxon>
    </lineage>
</organism>
<evidence type="ECO:0000256" key="3">
    <source>
        <dbReference type="ARBA" id="ARBA00022473"/>
    </source>
</evidence>
<evidence type="ECO:0000259" key="5">
    <source>
        <dbReference type="PROSITE" id="PS50003"/>
    </source>
</evidence>
<dbReference type="InterPro" id="IPR036873">
    <property type="entry name" value="Rhodanese-like_dom_sf"/>
</dbReference>
<feature type="domain" description="PH" evidence="5">
    <location>
        <begin position="1"/>
        <end position="23"/>
    </location>
</feature>
<dbReference type="PROSITE" id="PS50003">
    <property type="entry name" value="PH_DOMAIN"/>
    <property type="match status" value="1"/>
</dbReference>
<evidence type="ECO:0000259" key="7">
    <source>
        <dbReference type="PROSITE" id="PS50206"/>
    </source>
</evidence>
<dbReference type="GO" id="GO:0099041">
    <property type="term" value="P:vesicle tethering to Golgi"/>
    <property type="evidence" value="ECO:0007669"/>
    <property type="project" value="TreeGrafter"/>
</dbReference>
<dbReference type="InterPro" id="IPR035969">
    <property type="entry name" value="Rab-GAP_TBC_sf"/>
</dbReference>
<dbReference type="VEuPathDB" id="VectorBase:LDEU004962"/>
<dbReference type="CDD" id="cd20788">
    <property type="entry name" value="TBC1D23_C-like"/>
    <property type="match status" value="1"/>
</dbReference>
<name>A0A443SHR9_9ACAR</name>
<dbReference type="STRING" id="299467.A0A443SHR9"/>
<reference evidence="8 9" key="1">
    <citation type="journal article" date="2018" name="Gigascience">
        <title>Genomes of trombidid mites reveal novel predicted allergens and laterally-transferred genes associated with secondary metabolism.</title>
        <authorList>
            <person name="Dong X."/>
            <person name="Chaisiri K."/>
            <person name="Xia D."/>
            <person name="Armstrong S.D."/>
            <person name="Fang Y."/>
            <person name="Donnelly M.J."/>
            <person name="Kadowaki T."/>
            <person name="McGarry J.W."/>
            <person name="Darby A.C."/>
            <person name="Makepeace B.L."/>
        </authorList>
    </citation>
    <scope>NUCLEOTIDE SEQUENCE [LARGE SCALE GENOMIC DNA]</scope>
    <source>
        <strain evidence="8">UoL-UT</strain>
    </source>
</reference>
<dbReference type="SMART" id="SM00164">
    <property type="entry name" value="TBC"/>
    <property type="match status" value="1"/>
</dbReference>
<evidence type="ECO:0000256" key="2">
    <source>
        <dbReference type="ARBA" id="ARBA00014207"/>
    </source>
</evidence>
<dbReference type="EMBL" id="NCKV01002266">
    <property type="protein sequence ID" value="RWS27081.1"/>
    <property type="molecule type" value="Genomic_DNA"/>
</dbReference>
<comment type="subcellular location">
    <subcellularLocation>
        <location evidence="1">Golgi apparatus</location>
        <location evidence="1">trans-Golgi network</location>
    </subcellularLocation>
</comment>
<dbReference type="Gene3D" id="3.40.250.10">
    <property type="entry name" value="Rhodanese-like domain"/>
    <property type="match status" value="1"/>
</dbReference>
<evidence type="ECO:0000256" key="4">
    <source>
        <dbReference type="ARBA" id="ARBA00023034"/>
    </source>
</evidence>
<dbReference type="GO" id="GO:0005829">
    <property type="term" value="C:cytosol"/>
    <property type="evidence" value="ECO:0007669"/>
    <property type="project" value="GOC"/>
</dbReference>
<evidence type="ECO:0000256" key="1">
    <source>
        <dbReference type="ARBA" id="ARBA00004601"/>
    </source>
</evidence>
<dbReference type="PANTHER" id="PTHR13297:SF5">
    <property type="entry name" value="TBC1 DOMAIN FAMILY MEMBER 23"/>
    <property type="match status" value="1"/>
</dbReference>
<dbReference type="InterPro" id="IPR001763">
    <property type="entry name" value="Rhodanese-like_dom"/>
</dbReference>
<feature type="domain" description="Rab-GAP TBC" evidence="6">
    <location>
        <begin position="39"/>
        <end position="220"/>
    </location>
</feature>
<dbReference type="Pfam" id="PF00566">
    <property type="entry name" value="RabGAP-TBC"/>
    <property type="match status" value="1"/>
</dbReference>
<dbReference type="InterPro" id="IPR001849">
    <property type="entry name" value="PH_domain"/>
</dbReference>
<evidence type="ECO:0000259" key="6">
    <source>
        <dbReference type="PROSITE" id="PS50086"/>
    </source>
</evidence>
<dbReference type="Proteomes" id="UP000288716">
    <property type="component" value="Unassembled WGS sequence"/>
</dbReference>
<protein>
    <recommendedName>
        <fullName evidence="2">TBC1 domain family member 23</fullName>
    </recommendedName>
</protein>
<dbReference type="SUPFAM" id="SSF52821">
    <property type="entry name" value="Rhodanese/Cell cycle control phosphatase"/>
    <property type="match status" value="1"/>
</dbReference>
<dbReference type="AlphaFoldDB" id="A0A443SHR9"/>
<sequence>MSCDEQSSEEHETWLKELETALLANCDLAVLKNICNQKHIPPKLRPELWQACLGVKGKSATLTDFYDLEEQNLIRNDCQNLVDNLGNDEIDKLSVLSDVESIVTTFAKKYKITYCSNNGWLEILQPLLALKIPKNEIFNCFEAIINQYIPKYFSSNADDDEPFHLLRLLLLYHDPELCSFLDSKKITPDMYVVTWFRSLFSAHCNIKVIHSLWDVYFQLADCSLLFYLSLIMLVNAKEQVLEMKDESKEKLIETLNAVPSALAIEDISDFFYLAEKYYVSQTPLSELSSIIFGSNMESQFCGTDLAHALCLPVSVADLLRDSSSEYNVKYFVVDCRPAEQYNNGHLSTAFHLDCSLMLEAPSAFETAVQALLSAQKHAIDAGSVAGGKHLCFMGSGIIEEDQLVHMVVASFLQKHQQFVSLVFNGYTALHQYTFEHGLIDKYIVDHNRKLCIPCRRAASSRSGSDSSGKSFFGKKLDVTKEHNWLFNRVATVVKSKSIEMKGKLVDYVTNPNQQTVERHVSSNDKVGKRYKATNKFAIDDNDDGLDGFESDDEERNPEIDVESWCKRDEVISCFKCQEIKDDGHMCPSYLILTKSHLFILREIPHNKGFAKIMKKRPLEMVVQITSKRKCPNLITFKYGQSNEGEEGPSIMATDLLLIPKPYEVTRLVKQQVIRVLDGDPCSSGVESESK</sequence>
<evidence type="ECO:0000313" key="9">
    <source>
        <dbReference type="Proteomes" id="UP000288716"/>
    </source>
</evidence>
<keyword evidence="3" id="KW-0217">Developmental protein</keyword>
<dbReference type="Pfam" id="PF19430">
    <property type="entry name" value="TBC1D23_C"/>
    <property type="match status" value="1"/>
</dbReference>
<gene>
    <name evidence="8" type="ORF">B4U80_05728</name>
</gene>
<dbReference type="InterPro" id="IPR000195">
    <property type="entry name" value="Rab-GAP-TBC_dom"/>
</dbReference>
<dbReference type="InterPro" id="IPR045799">
    <property type="entry name" value="TBC1D23_C"/>
</dbReference>
<feature type="domain" description="Rhodanese" evidence="7">
    <location>
        <begin position="329"/>
        <end position="382"/>
    </location>
</feature>
<accession>A0A443SHR9</accession>
<dbReference type="SUPFAM" id="SSF47923">
    <property type="entry name" value="Ypt/Rab-GAP domain of gyp1p"/>
    <property type="match status" value="2"/>
</dbReference>
<dbReference type="PROSITE" id="PS50086">
    <property type="entry name" value="TBC_RABGAP"/>
    <property type="match status" value="1"/>
</dbReference>
<evidence type="ECO:0000313" key="8">
    <source>
        <dbReference type="EMBL" id="RWS27081.1"/>
    </source>
</evidence>